<dbReference type="InterPro" id="IPR009413">
    <property type="entry name" value="Aegerolysin-typ"/>
</dbReference>
<dbReference type="AlphaFoldDB" id="A0A6G1GMV7"/>
<dbReference type="OrthoDB" id="2727348at2759"/>
<dbReference type="Proteomes" id="UP000800041">
    <property type="component" value="Unassembled WGS sequence"/>
</dbReference>
<dbReference type="Pfam" id="PF06355">
    <property type="entry name" value="Aegerolysin"/>
    <property type="match status" value="1"/>
</dbReference>
<reference evidence="3" key="1">
    <citation type="journal article" date="2020" name="Stud. Mycol.">
        <title>101 Dothideomycetes genomes: a test case for predicting lifestyles and emergence of pathogens.</title>
        <authorList>
            <person name="Haridas S."/>
            <person name="Albert R."/>
            <person name="Binder M."/>
            <person name="Bloem J."/>
            <person name="Labutti K."/>
            <person name="Salamov A."/>
            <person name="Andreopoulos B."/>
            <person name="Baker S."/>
            <person name="Barry K."/>
            <person name="Bills G."/>
            <person name="Bluhm B."/>
            <person name="Cannon C."/>
            <person name="Castanera R."/>
            <person name="Culley D."/>
            <person name="Daum C."/>
            <person name="Ezra D."/>
            <person name="Gonzalez J."/>
            <person name="Henrissat B."/>
            <person name="Kuo A."/>
            <person name="Liang C."/>
            <person name="Lipzen A."/>
            <person name="Lutzoni F."/>
            <person name="Magnuson J."/>
            <person name="Mondo S."/>
            <person name="Nolan M."/>
            <person name="Ohm R."/>
            <person name="Pangilinan J."/>
            <person name="Park H.-J."/>
            <person name="Ramirez L."/>
            <person name="Alfaro M."/>
            <person name="Sun H."/>
            <person name="Tritt A."/>
            <person name="Yoshinaga Y."/>
            <person name="Zwiers L.-H."/>
            <person name="Turgeon B."/>
            <person name="Goodwin S."/>
            <person name="Spatafora J."/>
            <person name="Crous P."/>
            <person name="Grigoriev I."/>
        </authorList>
    </citation>
    <scope>NUCLEOTIDE SEQUENCE</scope>
    <source>
        <strain evidence="3">CBS 113979</strain>
    </source>
</reference>
<evidence type="ECO:0000313" key="4">
    <source>
        <dbReference type="Proteomes" id="UP000800041"/>
    </source>
</evidence>
<feature type="region of interest" description="Disordered" evidence="2">
    <location>
        <begin position="171"/>
        <end position="201"/>
    </location>
</feature>
<evidence type="ECO:0000313" key="3">
    <source>
        <dbReference type="EMBL" id="KAF1982296.1"/>
    </source>
</evidence>
<evidence type="ECO:0000256" key="2">
    <source>
        <dbReference type="SAM" id="MobiDB-lite"/>
    </source>
</evidence>
<name>A0A6G1GMV7_9PEZI</name>
<protein>
    <submittedName>
        <fullName evidence="3">Uncharacterized protein</fullName>
    </submittedName>
</protein>
<feature type="compositionally biased region" description="Basic and acidic residues" evidence="2">
    <location>
        <begin position="171"/>
        <end position="186"/>
    </location>
</feature>
<proteinExistence type="inferred from homology"/>
<dbReference type="Gene3D" id="2.60.270.50">
    <property type="match status" value="1"/>
</dbReference>
<keyword evidence="4" id="KW-1185">Reference proteome</keyword>
<dbReference type="EMBL" id="ML977186">
    <property type="protein sequence ID" value="KAF1982296.1"/>
    <property type="molecule type" value="Genomic_DNA"/>
</dbReference>
<sequence length="201" mass="21886">MGLNDWTQIEIDNSSNRPLHVRRASHEWGKFYACNPHIPRSTELSPSHLNNTPIPARTRLTIGACGRDDSPTGCEGEFSLFDPVDRRIVAWVRYCCAYTSPPTVLATEPTTSAFAGGGGCGGEHCGGDMGGMGGGNALDVDADEARGWRVWRRGGNLGKRGPLGRVRVVVVKEGDEKGNGRGREKDGEDEYEDEEEEYFTA</sequence>
<accession>A0A6G1GMV7</accession>
<organism evidence="3 4">
    <name type="scientific">Aulographum hederae CBS 113979</name>
    <dbReference type="NCBI Taxonomy" id="1176131"/>
    <lineage>
        <taxon>Eukaryota</taxon>
        <taxon>Fungi</taxon>
        <taxon>Dikarya</taxon>
        <taxon>Ascomycota</taxon>
        <taxon>Pezizomycotina</taxon>
        <taxon>Dothideomycetes</taxon>
        <taxon>Pleosporomycetidae</taxon>
        <taxon>Aulographales</taxon>
        <taxon>Aulographaceae</taxon>
    </lineage>
</organism>
<dbReference type="GO" id="GO:0019836">
    <property type="term" value="P:symbiont-mediated hemolysis of host erythrocyte"/>
    <property type="evidence" value="ECO:0007669"/>
    <property type="project" value="InterPro"/>
</dbReference>
<feature type="compositionally biased region" description="Acidic residues" evidence="2">
    <location>
        <begin position="187"/>
        <end position="201"/>
    </location>
</feature>
<evidence type="ECO:0000256" key="1">
    <source>
        <dbReference type="ARBA" id="ARBA00010795"/>
    </source>
</evidence>
<comment type="similarity">
    <text evidence="1">Belongs to the aegerolysin family.</text>
</comment>
<gene>
    <name evidence="3" type="ORF">K402DRAFT_340691</name>
</gene>